<sequence>MAEGIPHLPFVSLVDLSISSSFEAPRPFVPPSVAPDQKFKEGGFVVSSDLSSATVTASGESSKKKVKQLYKLIPKAAPEAAKSVNAPDPKLAKPPSEEVEPFATIADISSPGLSKDSVKMPNPFSPLLDLDSLNHLMLINSSWICVAWHPSEVLYLSRVGTLRYFNAPRNASEMVGGNFEHGATQSFNNCIASVDLGKFPSTGISDHSSSLVLENGYRHTKKRIGTWRCFITLPLRYWDGGL</sequence>
<proteinExistence type="predicted"/>
<reference evidence="1" key="1">
    <citation type="submission" date="2023-05" db="EMBL/GenBank/DDBJ databases">
        <title>Nepenthes gracilis genome sequencing.</title>
        <authorList>
            <person name="Fukushima K."/>
        </authorList>
    </citation>
    <scope>NUCLEOTIDE SEQUENCE</scope>
    <source>
        <strain evidence="1">SING2019-196</strain>
    </source>
</reference>
<organism evidence="1 2">
    <name type="scientific">Nepenthes gracilis</name>
    <name type="common">Slender pitcher plant</name>
    <dbReference type="NCBI Taxonomy" id="150966"/>
    <lineage>
        <taxon>Eukaryota</taxon>
        <taxon>Viridiplantae</taxon>
        <taxon>Streptophyta</taxon>
        <taxon>Embryophyta</taxon>
        <taxon>Tracheophyta</taxon>
        <taxon>Spermatophyta</taxon>
        <taxon>Magnoliopsida</taxon>
        <taxon>eudicotyledons</taxon>
        <taxon>Gunneridae</taxon>
        <taxon>Pentapetalae</taxon>
        <taxon>Caryophyllales</taxon>
        <taxon>Nepenthaceae</taxon>
        <taxon>Nepenthes</taxon>
    </lineage>
</organism>
<protein>
    <submittedName>
        <fullName evidence="1">Uncharacterized protein</fullName>
    </submittedName>
</protein>
<comment type="caution">
    <text evidence="1">The sequence shown here is derived from an EMBL/GenBank/DDBJ whole genome shotgun (WGS) entry which is preliminary data.</text>
</comment>
<accession>A0AAD3SJN0</accession>
<evidence type="ECO:0000313" key="1">
    <source>
        <dbReference type="EMBL" id="GMH12055.1"/>
    </source>
</evidence>
<dbReference type="AlphaFoldDB" id="A0AAD3SJN0"/>
<evidence type="ECO:0000313" key="2">
    <source>
        <dbReference type="Proteomes" id="UP001279734"/>
    </source>
</evidence>
<dbReference type="Proteomes" id="UP001279734">
    <property type="component" value="Unassembled WGS sequence"/>
</dbReference>
<dbReference type="EMBL" id="BSYO01000011">
    <property type="protein sequence ID" value="GMH12055.1"/>
    <property type="molecule type" value="Genomic_DNA"/>
</dbReference>
<keyword evidence="2" id="KW-1185">Reference proteome</keyword>
<gene>
    <name evidence="1" type="ORF">Nepgr_013896</name>
</gene>
<name>A0AAD3SJN0_NEPGR</name>